<evidence type="ECO:0000313" key="2">
    <source>
        <dbReference type="Proteomes" id="UP000238415"/>
    </source>
</evidence>
<dbReference type="InterPro" id="IPR036705">
    <property type="entry name" value="Ribosyl_crysJ1_sf"/>
</dbReference>
<dbReference type="EMBL" id="PVXM01000045">
    <property type="protein sequence ID" value="PRR71087.1"/>
    <property type="molecule type" value="Genomic_DNA"/>
</dbReference>
<proteinExistence type="predicted"/>
<name>A0A2T0APX1_9FIRM</name>
<dbReference type="SUPFAM" id="SSF101478">
    <property type="entry name" value="ADP-ribosylglycohydrolase"/>
    <property type="match status" value="1"/>
</dbReference>
<accession>A0A2T0APX1</accession>
<dbReference type="Proteomes" id="UP000238415">
    <property type="component" value="Unassembled WGS sequence"/>
</dbReference>
<reference evidence="1 2" key="1">
    <citation type="submission" date="2018-03" db="EMBL/GenBank/DDBJ databases">
        <title>Genome sequence of Moorella humiferrea DSM 23265.</title>
        <authorList>
            <person name="Poehlein A."/>
            <person name="Daniel R."/>
        </authorList>
    </citation>
    <scope>NUCLEOTIDE SEQUENCE [LARGE SCALE GENOMIC DNA]</scope>
    <source>
        <strain evidence="1 2">DSM 23265</strain>
    </source>
</reference>
<dbReference type="Gene3D" id="1.10.4080.10">
    <property type="entry name" value="ADP-ribosylation/Crystallin J1"/>
    <property type="match status" value="1"/>
</dbReference>
<dbReference type="RefSeq" id="WP_106005703.1">
    <property type="nucleotide sequence ID" value="NZ_CP136419.1"/>
</dbReference>
<gene>
    <name evidence="1" type="ORF">MOHU_17490</name>
</gene>
<organism evidence="1 2">
    <name type="scientific">Neomoorella humiferrea</name>
    <dbReference type="NCBI Taxonomy" id="676965"/>
    <lineage>
        <taxon>Bacteria</taxon>
        <taxon>Bacillati</taxon>
        <taxon>Bacillota</taxon>
        <taxon>Clostridia</taxon>
        <taxon>Neomoorellales</taxon>
        <taxon>Neomoorellaceae</taxon>
        <taxon>Neomoorella</taxon>
    </lineage>
</organism>
<evidence type="ECO:0000313" key="1">
    <source>
        <dbReference type="EMBL" id="PRR71087.1"/>
    </source>
</evidence>
<protein>
    <submittedName>
        <fullName evidence="1">Uncharacterized protein</fullName>
    </submittedName>
</protein>
<keyword evidence="2" id="KW-1185">Reference proteome</keyword>
<sequence>MPVAGFFGTRVYQPAHGTGIDVLAGAYYGEDEIPEEWRKKIAMREPIEMLAEKIFALAGNMTEV</sequence>
<dbReference type="OrthoDB" id="9798107at2"/>
<dbReference type="AlphaFoldDB" id="A0A2T0APX1"/>
<comment type="caution">
    <text evidence="1">The sequence shown here is derived from an EMBL/GenBank/DDBJ whole genome shotgun (WGS) entry which is preliminary data.</text>
</comment>